<protein>
    <submittedName>
        <fullName evidence="5">Ankyrin</fullName>
    </submittedName>
</protein>
<name>A0A1C9KCL7_9POXV</name>
<organism evidence="5 6">
    <name type="scientific">Volepox virus</name>
    <dbReference type="NCBI Taxonomy" id="28874"/>
    <lineage>
        <taxon>Viruses</taxon>
        <taxon>Varidnaviria</taxon>
        <taxon>Bamfordvirae</taxon>
        <taxon>Nucleocytoviricota</taxon>
        <taxon>Pokkesviricetes</taxon>
        <taxon>Chitovirales</taxon>
        <taxon>Poxviridae</taxon>
        <taxon>Chordopoxvirinae</taxon>
        <taxon>Orthopoxvirus</taxon>
        <taxon>Orthopoxvirus volepox</taxon>
    </lineage>
</organism>
<evidence type="ECO:0000256" key="1">
    <source>
        <dbReference type="ARBA" id="ARBA00022737"/>
    </source>
</evidence>
<keyword evidence="1" id="KW-0677">Repeat</keyword>
<keyword evidence="2 3" id="KW-0040">ANK repeat</keyword>
<dbReference type="PANTHER" id="PTHR24123">
    <property type="entry name" value="ANKYRIN REPEAT-CONTAINING"/>
    <property type="match status" value="1"/>
</dbReference>
<reference evidence="5 6" key="1">
    <citation type="journal article" date="2016" name="Virus Genes">
        <title>The genomes of three North American orthopoxviruses.</title>
        <authorList>
            <person name="Smithson C."/>
            <person name="Tang N."/>
            <person name="Sammons S."/>
            <person name="Frace M."/>
            <person name="Batra D."/>
            <person name="Li Y."/>
            <person name="Emerson G.L."/>
            <person name="Carroll D.S."/>
            <person name="Upton C."/>
        </authorList>
    </citation>
    <scope>NUCLEOTIDE SEQUENCE [LARGE SCALE GENOMIC DNA]</scope>
    <source>
        <strain evidence="5 6">CA</strain>
    </source>
</reference>
<evidence type="ECO:0000313" key="6">
    <source>
        <dbReference type="Proteomes" id="UP000203649"/>
    </source>
</evidence>
<keyword evidence="6" id="KW-1185">Reference proteome</keyword>
<dbReference type="Pfam" id="PF12796">
    <property type="entry name" value="Ank_2"/>
    <property type="match status" value="1"/>
</dbReference>
<dbReference type="InterPro" id="IPR036770">
    <property type="entry name" value="Ankyrin_rpt-contain_sf"/>
</dbReference>
<dbReference type="InterPro" id="IPR018272">
    <property type="entry name" value="PRANC_domain"/>
</dbReference>
<dbReference type="SMART" id="SM00248">
    <property type="entry name" value="ANK"/>
    <property type="match status" value="6"/>
</dbReference>
<dbReference type="PROSITE" id="PS50088">
    <property type="entry name" value="ANK_REPEAT"/>
    <property type="match status" value="2"/>
</dbReference>
<evidence type="ECO:0000259" key="4">
    <source>
        <dbReference type="Pfam" id="PF09372"/>
    </source>
</evidence>
<dbReference type="SUPFAM" id="SSF48403">
    <property type="entry name" value="Ankyrin repeat"/>
    <property type="match status" value="1"/>
</dbReference>
<evidence type="ECO:0000256" key="2">
    <source>
        <dbReference type="ARBA" id="ARBA00023043"/>
    </source>
</evidence>
<dbReference type="PANTHER" id="PTHR24123:SF33">
    <property type="entry name" value="PROTEIN HOS4"/>
    <property type="match status" value="1"/>
</dbReference>
<dbReference type="EMBL" id="KU749311">
    <property type="protein sequence ID" value="AOP31894.1"/>
    <property type="molecule type" value="Genomic_DNA"/>
</dbReference>
<dbReference type="Gene3D" id="1.25.40.20">
    <property type="entry name" value="Ankyrin repeat-containing domain"/>
    <property type="match status" value="3"/>
</dbReference>
<feature type="repeat" description="ANK" evidence="3">
    <location>
        <begin position="330"/>
        <end position="362"/>
    </location>
</feature>
<gene>
    <name evidence="5" type="ORF">VPXV-CA-204</name>
</gene>
<dbReference type="KEGG" id="vg:29064151"/>
<evidence type="ECO:0000313" key="5">
    <source>
        <dbReference type="EMBL" id="AOP31894.1"/>
    </source>
</evidence>
<dbReference type="RefSeq" id="YP_009281952.1">
    <property type="nucleotide sequence ID" value="NC_031033.1"/>
</dbReference>
<proteinExistence type="predicted"/>
<accession>A0A1C9KCL7</accession>
<dbReference type="InterPro" id="IPR051165">
    <property type="entry name" value="Multifunctional_ANK_Repeat"/>
</dbReference>
<dbReference type="GeneID" id="29064151"/>
<dbReference type="Pfam" id="PF09372">
    <property type="entry name" value="PRANC"/>
    <property type="match status" value="1"/>
</dbReference>
<evidence type="ECO:0000256" key="3">
    <source>
        <dbReference type="PROSITE-ProRule" id="PRU00023"/>
    </source>
</evidence>
<feature type="repeat" description="ANK" evidence="3">
    <location>
        <begin position="221"/>
        <end position="256"/>
    </location>
</feature>
<feature type="domain" description="PRANC" evidence="4">
    <location>
        <begin position="477"/>
        <end position="569"/>
    </location>
</feature>
<dbReference type="Proteomes" id="UP000203649">
    <property type="component" value="Segment"/>
</dbReference>
<sequence>MDDIVNMVTANMWYIPYTLLSDNTDCITINNACHMYFAFFDVVPSSRLFKLTLKHCDLNKRLRCGVSPLHCYLLNPRFRPSVLKILLHNGMKNFDSEDDNHRIPLHYYLIRADIIGNKIFDMITDGVSIRKHKDLLLCYLKYKYGKQLNYYVLYKLLTEGSDPNCVDNDGLAPLHYYCRHISMFHERNNYTSTPYTKMNAEKRFINTIVKYGADINAVTNIGNTPLHTYLREYTKHSPRVVYSLLSLGADTRIRNKYGHTPIMEYVKCDYATGYILIMLLNWHERKYGNIQKEEGQNILHLFIKHNRGHNLNILIYLLDKFDIHTDEYYNTMTPLHIAFQNCNSAIASYLVYIGHDINLPTKDGKTVIDLVFENSSIIFKADSINDIIKHRLKVSLSIIKSLLYKISDFASYDDYYLKKIIAYCVLRDETFVERYRKNCLNTEYRESFIKNISFDLVDSIITRCSNEISRLKDIRLGDVDLYTVLRTDNIRYYSHIESIHLNRHISFPMYDIIVEECYISMRNKNKLINDAVHKVQSIIDGESRLSKLPPEIVYEIITKLNEYHLNNILYGKKHYKYYH</sequence>
<dbReference type="InterPro" id="IPR002110">
    <property type="entry name" value="Ankyrin_rpt"/>
</dbReference>